<proteinExistence type="predicted"/>
<name>A0ABQ6LK50_9RHOB</name>
<reference evidence="1 2" key="1">
    <citation type="submission" date="2023-04" db="EMBL/GenBank/DDBJ databases">
        <title>Marinoamorphus aggregata gen. nov., sp. Nov., isolate from tissue of brittle star Ophioplocus japonicus.</title>
        <authorList>
            <person name="Kawano K."/>
            <person name="Sawayama S."/>
            <person name="Nakagawa S."/>
        </authorList>
    </citation>
    <scope>NUCLEOTIDE SEQUENCE [LARGE SCALE GENOMIC DNA]</scope>
    <source>
        <strain evidence="1 2">NKW23</strain>
    </source>
</reference>
<dbReference type="Proteomes" id="UP001239909">
    <property type="component" value="Unassembled WGS sequence"/>
</dbReference>
<dbReference type="InterPro" id="IPR010349">
    <property type="entry name" value="Asparaginase_II"/>
</dbReference>
<dbReference type="EMBL" id="BSYI01000007">
    <property type="protein sequence ID" value="GMG82057.1"/>
    <property type="molecule type" value="Genomic_DNA"/>
</dbReference>
<dbReference type="PANTHER" id="PTHR42110:SF1">
    <property type="entry name" value="L-ASPARAGINASE, PUTATIVE (AFU_ORTHOLOGUE AFUA_3G11890)-RELATED"/>
    <property type="match status" value="1"/>
</dbReference>
<keyword evidence="2" id="KW-1185">Reference proteome</keyword>
<gene>
    <name evidence="1" type="ORF">LNKW23_12700</name>
</gene>
<organism evidence="1 2">
    <name type="scientific">Paralimibaculum aggregatum</name>
    <dbReference type="NCBI Taxonomy" id="3036245"/>
    <lineage>
        <taxon>Bacteria</taxon>
        <taxon>Pseudomonadati</taxon>
        <taxon>Pseudomonadota</taxon>
        <taxon>Alphaproteobacteria</taxon>
        <taxon>Rhodobacterales</taxon>
        <taxon>Paracoccaceae</taxon>
        <taxon>Paralimibaculum</taxon>
    </lineage>
</organism>
<accession>A0ABQ6LK50</accession>
<evidence type="ECO:0000313" key="2">
    <source>
        <dbReference type="Proteomes" id="UP001239909"/>
    </source>
</evidence>
<dbReference type="Pfam" id="PF06089">
    <property type="entry name" value="Asparaginase_II"/>
    <property type="match status" value="1"/>
</dbReference>
<evidence type="ECO:0000313" key="1">
    <source>
        <dbReference type="EMBL" id="GMG82057.1"/>
    </source>
</evidence>
<sequence>MTDSHDHTAHGLHAHAAEGAPANPVLAEIWRGDILECSHRGAVAVCNAAGELVAAWGHVERVHLPRSACKMIQALPLVDSGAADAAGLDDRHLALACASHGGAEIHTRLVADWLAGIGLDAGALGCGVMAPDDAEMRKALRAQGAEPTPLHHMCSGKHTGFLTLARHLGADRGEPDYLDPASPVQQGVRDALAEVSDEEPQGPAIDGCSAPNFGLTLKGMATAMARFADPAARLTGRRAEAASRLAAAMAAHPLLIGYKASSATLLTEASAGATATKSGAEGGFVAILPEKGLGVAVKVDDGGDRGAAAAMAAVLARLGLLDRESPAYRATAEAPIRNFRGTLCGHVCPGPALM</sequence>
<dbReference type="RefSeq" id="WP_285670802.1">
    <property type="nucleotide sequence ID" value="NZ_BSYI01000007.1"/>
</dbReference>
<protein>
    <submittedName>
        <fullName evidence="1">Asparaginase</fullName>
    </submittedName>
</protein>
<dbReference type="PANTHER" id="PTHR42110">
    <property type="entry name" value="L-ASPARAGINASE, PUTATIVE (AFU_ORTHOLOGUE AFUA_3G11890)-RELATED"/>
    <property type="match status" value="1"/>
</dbReference>
<comment type="caution">
    <text evidence="1">The sequence shown here is derived from an EMBL/GenBank/DDBJ whole genome shotgun (WGS) entry which is preliminary data.</text>
</comment>